<keyword evidence="6" id="KW-0539">Nucleus</keyword>
<dbReference type="PROSITE" id="PS51294">
    <property type="entry name" value="HTH_MYB"/>
    <property type="match status" value="2"/>
</dbReference>
<evidence type="ECO:0000256" key="3">
    <source>
        <dbReference type="ARBA" id="ARBA00023015"/>
    </source>
</evidence>
<dbReference type="EnsemblPlants" id="OGLUM12G21540.1">
    <property type="protein sequence ID" value="OGLUM12G21540.1"/>
    <property type="gene ID" value="OGLUM12G21540"/>
</dbReference>
<evidence type="ECO:0000313" key="10">
    <source>
        <dbReference type="Proteomes" id="UP000026961"/>
    </source>
</evidence>
<dbReference type="STRING" id="40148.A0A0E0BVL9"/>
<evidence type="ECO:0000256" key="5">
    <source>
        <dbReference type="ARBA" id="ARBA00023163"/>
    </source>
</evidence>
<dbReference type="Gene3D" id="1.10.10.60">
    <property type="entry name" value="Homeodomain-like"/>
    <property type="match status" value="2"/>
</dbReference>
<feature type="domain" description="Myb-like" evidence="7">
    <location>
        <begin position="12"/>
        <end position="65"/>
    </location>
</feature>
<dbReference type="InterPro" id="IPR001005">
    <property type="entry name" value="SANT/Myb"/>
</dbReference>
<proteinExistence type="predicted"/>
<dbReference type="Proteomes" id="UP000026961">
    <property type="component" value="Chromosome 12"/>
</dbReference>
<dbReference type="GO" id="GO:0003677">
    <property type="term" value="F:DNA binding"/>
    <property type="evidence" value="ECO:0007669"/>
    <property type="project" value="UniProtKB-KW"/>
</dbReference>
<evidence type="ECO:0000259" key="8">
    <source>
        <dbReference type="PROSITE" id="PS51294"/>
    </source>
</evidence>
<dbReference type="Pfam" id="PF00249">
    <property type="entry name" value="Myb_DNA-binding"/>
    <property type="match status" value="2"/>
</dbReference>
<keyword evidence="3" id="KW-0805">Transcription regulation</keyword>
<dbReference type="eggNOG" id="KOG0048">
    <property type="taxonomic scope" value="Eukaryota"/>
</dbReference>
<accession>A0A0E0BVL9</accession>
<keyword evidence="10" id="KW-1185">Reference proteome</keyword>
<dbReference type="SUPFAM" id="SSF46689">
    <property type="entry name" value="Homeodomain-like"/>
    <property type="match status" value="1"/>
</dbReference>
<comment type="subcellular location">
    <subcellularLocation>
        <location evidence="1">Nucleus</location>
    </subcellularLocation>
</comment>
<feature type="domain" description="Myb-like" evidence="7">
    <location>
        <begin position="66"/>
        <end position="116"/>
    </location>
</feature>
<evidence type="ECO:0000256" key="2">
    <source>
        <dbReference type="ARBA" id="ARBA00022737"/>
    </source>
</evidence>
<dbReference type="PANTHER" id="PTHR48000">
    <property type="entry name" value="OS09G0431300 PROTEIN"/>
    <property type="match status" value="1"/>
</dbReference>
<dbReference type="PANTHER" id="PTHR48000:SF20">
    <property type="entry name" value="OS01G0685400 PROTEIN"/>
    <property type="match status" value="1"/>
</dbReference>
<reference evidence="9" key="2">
    <citation type="submission" date="2018-05" db="EMBL/GenBank/DDBJ databases">
        <title>OgluRS3 (Oryza glumaepatula Reference Sequence Version 3).</title>
        <authorList>
            <person name="Zhang J."/>
            <person name="Kudrna D."/>
            <person name="Lee S."/>
            <person name="Talag J."/>
            <person name="Welchert J."/>
            <person name="Wing R.A."/>
        </authorList>
    </citation>
    <scope>NUCLEOTIDE SEQUENCE [LARGE SCALE GENOMIC DNA]</scope>
</reference>
<dbReference type="InterPro" id="IPR017930">
    <property type="entry name" value="Myb_dom"/>
</dbReference>
<dbReference type="AlphaFoldDB" id="A0A0E0BVL9"/>
<evidence type="ECO:0000259" key="7">
    <source>
        <dbReference type="PROSITE" id="PS50090"/>
    </source>
</evidence>
<organism evidence="9">
    <name type="scientific">Oryza glumipatula</name>
    <dbReference type="NCBI Taxonomy" id="40148"/>
    <lineage>
        <taxon>Eukaryota</taxon>
        <taxon>Viridiplantae</taxon>
        <taxon>Streptophyta</taxon>
        <taxon>Embryophyta</taxon>
        <taxon>Tracheophyta</taxon>
        <taxon>Spermatophyta</taxon>
        <taxon>Magnoliopsida</taxon>
        <taxon>Liliopsida</taxon>
        <taxon>Poales</taxon>
        <taxon>Poaceae</taxon>
        <taxon>BOP clade</taxon>
        <taxon>Oryzoideae</taxon>
        <taxon>Oryzeae</taxon>
        <taxon>Oryzinae</taxon>
        <taxon>Oryza</taxon>
    </lineage>
</organism>
<feature type="domain" description="HTH myb-type" evidence="8">
    <location>
        <begin position="70"/>
        <end position="120"/>
    </location>
</feature>
<keyword evidence="5" id="KW-0804">Transcription</keyword>
<dbReference type="InterPro" id="IPR009057">
    <property type="entry name" value="Homeodomain-like_sf"/>
</dbReference>
<dbReference type="HOGENOM" id="CLU_028567_22_1_1"/>
<dbReference type="CDD" id="cd00167">
    <property type="entry name" value="SANT"/>
    <property type="match status" value="2"/>
</dbReference>
<dbReference type="Gramene" id="OGLUM12G21540.1">
    <property type="protein sequence ID" value="OGLUM12G21540.1"/>
    <property type="gene ID" value="OGLUM12G21540"/>
</dbReference>
<evidence type="ECO:0000256" key="1">
    <source>
        <dbReference type="ARBA" id="ARBA00004123"/>
    </source>
</evidence>
<sequence length="244" mass="26931">MGRSSACCDKAAVKPKRGAWTAEDDERLRSYIQQHGTGGNWMALPRKVGLRRCGKSCRLRWLNYLRPGIRHGAFSDHDDRLILALHAAVGTRWSLIAAHLPGRTDNHLNNYWNNKKKKTPPLLLAAHQLHVASTSSGGMHVGVGEGHGYDDVFAAAHSLSSTAATSFSSGGATELDEIFRSTGTSGGDCSSSAQTRSTDDALMMMMMMMMMMNWHNHQNQLQLQGELQGVQQQQQQFGFGMPYW</sequence>
<keyword evidence="2" id="KW-0677">Repeat</keyword>
<keyword evidence="4" id="KW-0238">DNA-binding</keyword>
<feature type="domain" description="HTH myb-type" evidence="8">
    <location>
        <begin position="16"/>
        <end position="69"/>
    </location>
</feature>
<reference evidence="9" key="1">
    <citation type="submission" date="2015-04" db="UniProtKB">
        <authorList>
            <consortium name="EnsemblPlants"/>
        </authorList>
    </citation>
    <scope>IDENTIFICATION</scope>
</reference>
<evidence type="ECO:0000256" key="6">
    <source>
        <dbReference type="ARBA" id="ARBA00023242"/>
    </source>
</evidence>
<evidence type="ECO:0000313" key="9">
    <source>
        <dbReference type="EnsemblPlants" id="OGLUM12G21540.1"/>
    </source>
</evidence>
<name>A0A0E0BVL9_9ORYZ</name>
<protein>
    <submittedName>
        <fullName evidence="9">Uncharacterized protein</fullName>
    </submittedName>
</protein>
<dbReference type="GO" id="GO:0005634">
    <property type="term" value="C:nucleus"/>
    <property type="evidence" value="ECO:0007669"/>
    <property type="project" value="UniProtKB-SubCell"/>
</dbReference>
<dbReference type="PROSITE" id="PS50090">
    <property type="entry name" value="MYB_LIKE"/>
    <property type="match status" value="2"/>
</dbReference>
<evidence type="ECO:0000256" key="4">
    <source>
        <dbReference type="ARBA" id="ARBA00023125"/>
    </source>
</evidence>
<dbReference type="SMART" id="SM00717">
    <property type="entry name" value="SANT"/>
    <property type="match status" value="2"/>
</dbReference>
<dbReference type="FunFam" id="1.10.10.60:FF:000015">
    <property type="entry name" value="Transcription factor RAX3"/>
    <property type="match status" value="1"/>
</dbReference>